<dbReference type="InterPro" id="IPR056280">
    <property type="entry name" value="AIPP2-like_SPOC"/>
</dbReference>
<dbReference type="Proteomes" id="UP000289738">
    <property type="component" value="Chromosome B09"/>
</dbReference>
<evidence type="ECO:0000313" key="10">
    <source>
        <dbReference type="Proteomes" id="UP000464620"/>
    </source>
</evidence>
<dbReference type="InterPro" id="IPR011011">
    <property type="entry name" value="Znf_FYVE_PHD"/>
</dbReference>
<keyword evidence="2" id="KW-0863">Zinc-finger</keyword>
<name>A0A444XTN1_ARAHY</name>
<evidence type="ECO:0000256" key="4">
    <source>
        <dbReference type="ARBA" id="ARBA00023015"/>
    </source>
</evidence>
<evidence type="ECO:0000256" key="5">
    <source>
        <dbReference type="ARBA" id="ARBA00023163"/>
    </source>
</evidence>
<evidence type="ECO:0000256" key="3">
    <source>
        <dbReference type="ARBA" id="ARBA00022833"/>
    </source>
</evidence>
<evidence type="ECO:0000259" key="6">
    <source>
        <dbReference type="Pfam" id="PF23121"/>
    </source>
</evidence>
<dbReference type="EMBL" id="CP031001">
    <property type="protein sequence ID" value="QHN79212.1"/>
    <property type="molecule type" value="Genomic_DNA"/>
</dbReference>
<dbReference type="PANTHER" id="PTHR33304">
    <property type="match status" value="1"/>
</dbReference>
<dbReference type="Proteomes" id="UP000464620">
    <property type="component" value="Chromosome B09"/>
</dbReference>
<dbReference type="AlphaFoldDB" id="A0A444XTN1"/>
<sequence length="403" mass="45967">MIHPSSSHTNDSVLMPMLMGTVCLKCGDEGFPETLVFCKECQACALHRYCLNGPVVFWEEVIWFCEDCEVKLVKPSSFDICVSASPKNSDSISLENDENKATKKLRNCINRVKKSNQQAHNIIEERKLNKRKISNQLAHKTVEEKHDKRQINNQRQQKIIEEEKLKKRKVISQQKQDMIEEEKLKKGKVISQQKQDMIEEEKQMKRKAIPNSFAKTKALSSDNHKMPLPAQPIAKPIWRGSLNFRNEAGGVVTELLAHMSSLACSKVEEETQLLPKVLHADLLPRSVVWPKSFKYEGPTDMSIALYFFPQSQRDEKAFDKLVDDIIQLELAIKVAAKNADLTIFPSTALPVQHRRMQAKYYLWGVFRGKQTSRKMNGAVSIADSGVYKFPNRQTNIGSHDSNA</sequence>
<dbReference type="GO" id="GO:0034244">
    <property type="term" value="P:negative regulation of transcription elongation by RNA polymerase II"/>
    <property type="evidence" value="ECO:0007669"/>
    <property type="project" value="InterPro"/>
</dbReference>
<dbReference type="EMBL" id="SDMP01000019">
    <property type="protein sequence ID" value="RYQ93130.1"/>
    <property type="molecule type" value="Genomic_DNA"/>
</dbReference>
<organism evidence="8 9">
    <name type="scientific">Arachis hypogaea</name>
    <name type="common">Peanut</name>
    <dbReference type="NCBI Taxonomy" id="3818"/>
    <lineage>
        <taxon>Eukaryota</taxon>
        <taxon>Viridiplantae</taxon>
        <taxon>Streptophyta</taxon>
        <taxon>Embryophyta</taxon>
        <taxon>Tracheophyta</taxon>
        <taxon>Spermatophyta</taxon>
        <taxon>Magnoliopsida</taxon>
        <taxon>eudicotyledons</taxon>
        <taxon>Gunneridae</taxon>
        <taxon>Pentapetalae</taxon>
        <taxon>rosids</taxon>
        <taxon>fabids</taxon>
        <taxon>Fabales</taxon>
        <taxon>Fabaceae</taxon>
        <taxon>Papilionoideae</taxon>
        <taxon>50 kb inversion clade</taxon>
        <taxon>dalbergioids sensu lato</taxon>
        <taxon>Dalbergieae</taxon>
        <taxon>Pterocarpus clade</taxon>
        <taxon>Arachis</taxon>
    </lineage>
</organism>
<dbReference type="Pfam" id="PF23121">
    <property type="entry name" value="SPOC_AIPP2"/>
    <property type="match status" value="1"/>
</dbReference>
<reference evidence="7 10" key="2">
    <citation type="submission" date="2020-01" db="EMBL/GenBank/DDBJ databases">
        <title>Genome sequence of Arachis hypogaea, cultivar Shitouqi.</title>
        <authorList>
            <person name="Zhuang W."/>
            <person name="Chen H."/>
            <person name="Varshney R."/>
            <person name="Wang D."/>
            <person name="Ming R."/>
        </authorList>
    </citation>
    <scope>NUCLEOTIDE SEQUENCE [LARGE SCALE GENOMIC DNA]</scope>
    <source>
        <tissue evidence="7">Young leaf</tissue>
    </source>
</reference>
<dbReference type="OrthoDB" id="1932206at2759"/>
<evidence type="ECO:0000313" key="7">
    <source>
        <dbReference type="EMBL" id="QHN79212.1"/>
    </source>
</evidence>
<evidence type="ECO:0000256" key="1">
    <source>
        <dbReference type="ARBA" id="ARBA00022723"/>
    </source>
</evidence>
<keyword evidence="5" id="KW-0804">Transcription</keyword>
<dbReference type="Gene3D" id="3.30.40.10">
    <property type="entry name" value="Zinc/RING finger domain, C3HC4 (zinc finger)"/>
    <property type="match status" value="1"/>
</dbReference>
<dbReference type="STRING" id="3818.A0A444XTN1"/>
<protein>
    <recommendedName>
        <fullName evidence="6">AIPP2-like SPOC-like domain-containing protein</fullName>
    </recommendedName>
</protein>
<keyword evidence="1" id="KW-0479">Metal-binding</keyword>
<dbReference type="GO" id="GO:0140566">
    <property type="term" value="F:histone reader activity"/>
    <property type="evidence" value="ECO:0007669"/>
    <property type="project" value="InterPro"/>
</dbReference>
<reference evidence="8 9" key="1">
    <citation type="submission" date="2019-01" db="EMBL/GenBank/DDBJ databases">
        <title>Sequencing of cultivated peanut Arachis hypogaea provides insights into genome evolution and oil improvement.</title>
        <authorList>
            <person name="Chen X."/>
        </authorList>
    </citation>
    <scope>NUCLEOTIDE SEQUENCE [LARGE SCALE GENOMIC DNA]</scope>
    <source>
        <strain evidence="9">cv. Fuhuasheng</strain>
        <strain evidence="8">GDAAS-fuhuasheng2018</strain>
        <tissue evidence="8">Leaves</tissue>
    </source>
</reference>
<dbReference type="SUPFAM" id="SSF57903">
    <property type="entry name" value="FYVE/PHD zinc finger"/>
    <property type="match status" value="1"/>
</dbReference>
<keyword evidence="9" id="KW-1185">Reference proteome</keyword>
<proteinExistence type="predicted"/>
<dbReference type="InterPro" id="IPR049914">
    <property type="entry name" value="PHD1-3/5-6"/>
</dbReference>
<evidence type="ECO:0000313" key="9">
    <source>
        <dbReference type="Proteomes" id="UP000289738"/>
    </source>
</evidence>
<dbReference type="PROSITE" id="PS01359">
    <property type="entry name" value="ZF_PHD_1"/>
    <property type="match status" value="1"/>
</dbReference>
<dbReference type="InterPro" id="IPR013083">
    <property type="entry name" value="Znf_RING/FYVE/PHD"/>
</dbReference>
<dbReference type="GO" id="GO:0008270">
    <property type="term" value="F:zinc ion binding"/>
    <property type="evidence" value="ECO:0007669"/>
    <property type="project" value="UniProtKB-KW"/>
</dbReference>
<evidence type="ECO:0000256" key="2">
    <source>
        <dbReference type="ARBA" id="ARBA00022771"/>
    </source>
</evidence>
<dbReference type="InterPro" id="IPR019786">
    <property type="entry name" value="Zinc_finger_PHD-type_CS"/>
</dbReference>
<dbReference type="PANTHER" id="PTHR33304:SF18">
    <property type="entry name" value="CHROMATIN REGULATOR PHD FAMILY-RELATED"/>
    <property type="match status" value="1"/>
</dbReference>
<gene>
    <name evidence="8" type="ORF">Ahy_B09g099401</name>
    <name evidence="7" type="ORF">DS421_19g668160</name>
</gene>
<keyword evidence="4" id="KW-0805">Transcription regulation</keyword>
<keyword evidence="3" id="KW-0862">Zinc</keyword>
<accession>A0A444XTN1</accession>
<dbReference type="Gramene" id="arahy.Tifrunner.gnm2.ann2.Ah19g490700.1">
    <property type="protein sequence ID" value="arahy.Tifrunner.gnm2.ann2.Ah19g490700.1-CDS"/>
    <property type="gene ID" value="arahy.Tifrunner.gnm2.ann2.Ah19g490700"/>
</dbReference>
<feature type="domain" description="AIPP2-like SPOC-like" evidence="6">
    <location>
        <begin position="238"/>
        <end position="366"/>
    </location>
</feature>
<evidence type="ECO:0000313" key="8">
    <source>
        <dbReference type="EMBL" id="RYQ93130.1"/>
    </source>
</evidence>